<dbReference type="Gene3D" id="3.40.50.720">
    <property type="entry name" value="NAD(P)-binding Rossmann-like Domain"/>
    <property type="match status" value="1"/>
</dbReference>
<dbReference type="Pfam" id="PF01225">
    <property type="entry name" value="Mur_ligase"/>
    <property type="match status" value="1"/>
</dbReference>
<dbReference type="Proteomes" id="UP001065174">
    <property type="component" value="Chromosome"/>
</dbReference>
<evidence type="ECO:0000313" key="4">
    <source>
        <dbReference type="Proteomes" id="UP001065174"/>
    </source>
</evidence>
<dbReference type="InterPro" id="IPR013221">
    <property type="entry name" value="Mur_ligase_cen"/>
</dbReference>
<dbReference type="SUPFAM" id="SSF51984">
    <property type="entry name" value="MurCD N-terminal domain"/>
    <property type="match status" value="1"/>
</dbReference>
<dbReference type="PANTHER" id="PTHR43445">
    <property type="entry name" value="UDP-N-ACETYLMURAMATE--L-ALANINE LIGASE-RELATED"/>
    <property type="match status" value="1"/>
</dbReference>
<evidence type="ECO:0000313" key="3">
    <source>
        <dbReference type="EMBL" id="UXP31126.1"/>
    </source>
</evidence>
<dbReference type="PANTHER" id="PTHR43445:SF5">
    <property type="entry name" value="UDP-N-ACETYLMURAMATE--L-ALANYL-GAMMA-D-GLUTAMYL-MESO-2,6-DIAMINOHEPTANDIOATE LIGASE"/>
    <property type="match status" value="1"/>
</dbReference>
<evidence type="ECO:0000259" key="1">
    <source>
        <dbReference type="Pfam" id="PF01225"/>
    </source>
</evidence>
<reference evidence="3" key="1">
    <citation type="submission" date="2022-09" db="EMBL/GenBank/DDBJ databases">
        <title>Comparative genomics and taxonomic characterization of three novel marine species of genus Reichenbachiella exhibiting antioxidant and polysaccharide degradation activities.</title>
        <authorList>
            <person name="Muhammad N."/>
            <person name="Lee Y.-J."/>
            <person name="Ko J."/>
            <person name="Kim S.-G."/>
        </authorList>
    </citation>
    <scope>NUCLEOTIDE SEQUENCE</scope>
    <source>
        <strain evidence="3">BKB1-1</strain>
    </source>
</reference>
<sequence length="454" mass="50999">MNNNFQNVHLIAIGGAVMSSLAIALKNKGLNITGSDDKIYDPALSNLKVNNLLPASEGWDENNIHSGLDAIIVGMHAKFDNPELKKAQELGLKILSYPEFIRSQSENKQRIVIAGSHGKTTITGMIIHVLKYFHKPVDYLIGAKIKGLDNPIHLSDAPVIIIEGDEYFSSPLDQSPKFLKYEHHIALISGTEWDHINVYPTINSYIEQFELLADSSPKAGSIVYCEDDRMAVLIGSKERDDVKCIPYKTPKYTVKNGQFFLKDEYPLQVFGKHNMQNIDGARKVLDLLGITKEQFFEAIQSYEGADKRNNLIKSNAQTAVYSDFAHAPSKLKATVQGLKELYPDRRLTACFELHTFSSLNKEFLPNYAGKMDEADEAIIYFDKKNLAAKNYPTDLSEEDLKGFFKNKKLKVFSESSELKSYLESQNWSNHNLLMMSSGNFGAMDLKQLADKIIA</sequence>
<dbReference type="Pfam" id="PF08245">
    <property type="entry name" value="Mur_ligase_M"/>
    <property type="match status" value="1"/>
</dbReference>
<organism evidence="3 4">
    <name type="scientific">Reichenbachiella agarivorans</name>
    <dbReference type="NCBI Taxonomy" id="2979464"/>
    <lineage>
        <taxon>Bacteria</taxon>
        <taxon>Pseudomonadati</taxon>
        <taxon>Bacteroidota</taxon>
        <taxon>Cytophagia</taxon>
        <taxon>Cytophagales</taxon>
        <taxon>Reichenbachiellaceae</taxon>
        <taxon>Reichenbachiella</taxon>
    </lineage>
</organism>
<keyword evidence="4" id="KW-1185">Reference proteome</keyword>
<dbReference type="Gene3D" id="3.40.1190.10">
    <property type="entry name" value="Mur-like, catalytic domain"/>
    <property type="match status" value="1"/>
</dbReference>
<dbReference type="InterPro" id="IPR000713">
    <property type="entry name" value="Mur_ligase_N"/>
</dbReference>
<dbReference type="Gene3D" id="3.90.190.20">
    <property type="entry name" value="Mur ligase, C-terminal domain"/>
    <property type="match status" value="1"/>
</dbReference>
<dbReference type="InterPro" id="IPR036565">
    <property type="entry name" value="Mur-like_cat_sf"/>
</dbReference>
<dbReference type="SUPFAM" id="SSF53244">
    <property type="entry name" value="MurD-like peptide ligases, peptide-binding domain"/>
    <property type="match status" value="1"/>
</dbReference>
<gene>
    <name evidence="3" type="ORF">N6H18_12275</name>
</gene>
<dbReference type="GO" id="GO:0016874">
    <property type="term" value="F:ligase activity"/>
    <property type="evidence" value="ECO:0007669"/>
    <property type="project" value="UniProtKB-KW"/>
</dbReference>
<dbReference type="InterPro" id="IPR050061">
    <property type="entry name" value="MurCDEF_pg_biosynth"/>
</dbReference>
<keyword evidence="3" id="KW-0436">Ligase</keyword>
<proteinExistence type="predicted"/>
<protein>
    <submittedName>
        <fullName evidence="3">Mur ligase domain-containing protein</fullName>
    </submittedName>
</protein>
<dbReference type="EMBL" id="CP106679">
    <property type="protein sequence ID" value="UXP31126.1"/>
    <property type="molecule type" value="Genomic_DNA"/>
</dbReference>
<dbReference type="InterPro" id="IPR036615">
    <property type="entry name" value="Mur_ligase_C_dom_sf"/>
</dbReference>
<dbReference type="RefSeq" id="WP_262308570.1">
    <property type="nucleotide sequence ID" value="NZ_CP106679.1"/>
</dbReference>
<evidence type="ECO:0000259" key="2">
    <source>
        <dbReference type="Pfam" id="PF08245"/>
    </source>
</evidence>
<feature type="domain" description="Mur ligase central" evidence="2">
    <location>
        <begin position="113"/>
        <end position="278"/>
    </location>
</feature>
<dbReference type="SUPFAM" id="SSF53623">
    <property type="entry name" value="MurD-like peptide ligases, catalytic domain"/>
    <property type="match status" value="1"/>
</dbReference>
<accession>A0ABY6CKT7</accession>
<feature type="domain" description="Mur ligase N-terminal catalytic" evidence="1">
    <location>
        <begin position="8"/>
        <end position="103"/>
    </location>
</feature>
<name>A0ABY6CKT7_9BACT</name>